<evidence type="ECO:0000256" key="2">
    <source>
        <dbReference type="SAM" id="MobiDB-lite"/>
    </source>
</evidence>
<dbReference type="InterPro" id="IPR051283">
    <property type="entry name" value="Sec_Metabolite_Acyltrans"/>
</dbReference>
<dbReference type="AlphaFoldDB" id="A0A9W8WFG1"/>
<dbReference type="PANTHER" id="PTHR31896:SF13">
    <property type="entry name" value="TRICHOTHECENE 3-O-ACETYLTRANSFERASE"/>
    <property type="match status" value="1"/>
</dbReference>
<gene>
    <name evidence="3" type="ORF">N0V84_004693</name>
</gene>
<keyword evidence="4" id="KW-1185">Reference proteome</keyword>
<evidence type="ECO:0000256" key="1">
    <source>
        <dbReference type="ARBA" id="ARBA00022679"/>
    </source>
</evidence>
<feature type="region of interest" description="Disordered" evidence="2">
    <location>
        <begin position="476"/>
        <end position="506"/>
    </location>
</feature>
<dbReference type="OrthoDB" id="671439at2759"/>
<protein>
    <submittedName>
        <fullName evidence="3">Uncharacterized protein</fullName>
    </submittedName>
</protein>
<dbReference type="InterPro" id="IPR023213">
    <property type="entry name" value="CAT-like_dom_sf"/>
</dbReference>
<dbReference type="EMBL" id="JAPEUR010000079">
    <property type="protein sequence ID" value="KAJ4322668.1"/>
    <property type="molecule type" value="Genomic_DNA"/>
</dbReference>
<accession>A0A9W8WFG1</accession>
<evidence type="ECO:0000313" key="4">
    <source>
        <dbReference type="Proteomes" id="UP001140502"/>
    </source>
</evidence>
<reference evidence="3" key="1">
    <citation type="submission" date="2022-10" db="EMBL/GenBank/DDBJ databases">
        <title>Tapping the CABI collections for fungal endophytes: first genome assemblies for Collariella, Neodidymelliopsis, Ascochyta clinopodiicola, Didymella pomorum, Didymosphaeria variabile, Neocosmospora piperis and Neocucurbitaria cava.</title>
        <authorList>
            <person name="Hill R."/>
        </authorList>
    </citation>
    <scope>NUCLEOTIDE SEQUENCE</scope>
    <source>
        <strain evidence="3">IMI 366586</strain>
    </source>
</reference>
<dbReference type="Gene3D" id="3.30.559.10">
    <property type="entry name" value="Chloramphenicol acetyltransferase-like domain"/>
    <property type="match status" value="2"/>
</dbReference>
<dbReference type="Proteomes" id="UP001140502">
    <property type="component" value="Unassembled WGS sequence"/>
</dbReference>
<name>A0A9W8WFG1_9HYPO</name>
<sequence>MPRQQVYHLHPFGWENDPDEERFPVSTLDYLTACTYNNYALFFRLDDAVKPRAVEVLKAGLERTLSQTRHYCGTIEKDPGGGHSFVKKKDSTVRFIVQWLDSPYHDYPSFDDIEKKHFSAVSLGDLDLWSVPPMTYGEKPEADPNNHPIASAFKANFVKGGLVFHIHHHHYTNDVMGWSGLVHQLAENCFAFANKTPFPDWDPSNLDLSRLCKTEPPENEKIDGPPTPERHPEHTEAVSLLFHLPKSKAAELKRLATPKDGSWISTYDAFSAFIWRTLTRVRAPVFNTDMSSKIFWSETIDMRRRFHSPKPPARLQQNVMFAALSPTAPVEQPNAGEVISEWPLWQIAAYIRKMTNSVTQESLDKTLEMVATVRDKTAMNIRIDAQPPLSILLTDHRDASVGRLDFGFATPVTYRHLINRVTTGVIVIYPPRDPSPESDEGPEFSIFYEKRLAQTLIDDPAWNEYFEYRGIDAEDATESSKATGKGHSNGEKKVSVNGNAKGNNAN</sequence>
<organism evidence="3 4">
    <name type="scientific">Fusarium piperis</name>
    <dbReference type="NCBI Taxonomy" id="1435070"/>
    <lineage>
        <taxon>Eukaryota</taxon>
        <taxon>Fungi</taxon>
        <taxon>Dikarya</taxon>
        <taxon>Ascomycota</taxon>
        <taxon>Pezizomycotina</taxon>
        <taxon>Sordariomycetes</taxon>
        <taxon>Hypocreomycetidae</taxon>
        <taxon>Hypocreales</taxon>
        <taxon>Nectriaceae</taxon>
        <taxon>Fusarium</taxon>
        <taxon>Fusarium solani species complex</taxon>
    </lineage>
</organism>
<comment type="caution">
    <text evidence="3">The sequence shown here is derived from an EMBL/GenBank/DDBJ whole genome shotgun (WGS) entry which is preliminary data.</text>
</comment>
<dbReference type="PANTHER" id="PTHR31896">
    <property type="entry name" value="FAMILY REGULATORY PROTEIN, PUTATIVE (AFU_ORTHOLOGUE AFUA_3G14730)-RELATED"/>
    <property type="match status" value="1"/>
</dbReference>
<feature type="compositionally biased region" description="Polar residues" evidence="2">
    <location>
        <begin position="496"/>
        <end position="506"/>
    </location>
</feature>
<proteinExistence type="predicted"/>
<keyword evidence="1" id="KW-0808">Transferase</keyword>
<dbReference type="GO" id="GO:0016740">
    <property type="term" value="F:transferase activity"/>
    <property type="evidence" value="ECO:0007669"/>
    <property type="project" value="UniProtKB-KW"/>
</dbReference>
<dbReference type="Pfam" id="PF02458">
    <property type="entry name" value="Transferase"/>
    <property type="match status" value="1"/>
</dbReference>
<evidence type="ECO:0000313" key="3">
    <source>
        <dbReference type="EMBL" id="KAJ4322668.1"/>
    </source>
</evidence>